<sequence>MMFWKDGGGTGGGNGRDLSGGPPCGQVRVLVVGDSGVGKSSLVHLLLKGSAVARPAQTIGCAVGVKHITYSSPGSSSNSIKGDAERNFFIELWDVSGHERYKECRSLFYSQINGVIFVYDLSQRKTKTNLNKWAVEVAESGTFSAPLGSGGPGGLPVPYLVIANKVDIAPRDGRRVSSGNLVDVARQWVEKQGLLPSSEELPLADSFPGNSGLLTAAKEARYDKEALIKFFRMVCAKESLSIRLAIHTIVLFTNGIVVHHSVDKEELRWPELQIQWGCPTACTAEPNSTPDTLSTAANVLFFRKLQIPQIFLLVNT</sequence>
<dbReference type="Proteomes" id="UP000604825">
    <property type="component" value="Unassembled WGS sequence"/>
</dbReference>
<dbReference type="PRINTS" id="PR00449">
    <property type="entry name" value="RASTRNSFRMNG"/>
</dbReference>
<dbReference type="SUPFAM" id="SSF52540">
    <property type="entry name" value="P-loop containing nucleoside triphosphate hydrolases"/>
    <property type="match status" value="1"/>
</dbReference>
<dbReference type="AlphaFoldDB" id="A0A811MD62"/>
<evidence type="ECO:0000256" key="3">
    <source>
        <dbReference type="ARBA" id="ARBA00061681"/>
    </source>
</evidence>
<dbReference type="InterPro" id="IPR001806">
    <property type="entry name" value="Small_GTPase"/>
</dbReference>
<dbReference type="PROSITE" id="PS51419">
    <property type="entry name" value="RAB"/>
    <property type="match status" value="1"/>
</dbReference>
<dbReference type="OrthoDB" id="5914890at2759"/>
<dbReference type="GO" id="GO:0003924">
    <property type="term" value="F:GTPase activity"/>
    <property type="evidence" value="ECO:0007669"/>
    <property type="project" value="InterPro"/>
</dbReference>
<gene>
    <name evidence="5" type="ORF">NCGR_LOCUS2722</name>
</gene>
<comment type="similarity">
    <text evidence="3">Belongs to the small GTPase superfamily.</text>
</comment>
<reference evidence="5" key="1">
    <citation type="submission" date="2020-10" db="EMBL/GenBank/DDBJ databases">
        <authorList>
            <person name="Han B."/>
            <person name="Lu T."/>
            <person name="Zhao Q."/>
            <person name="Huang X."/>
            <person name="Zhao Y."/>
        </authorList>
    </citation>
    <scope>NUCLEOTIDE SEQUENCE</scope>
</reference>
<dbReference type="EMBL" id="CAJGYO010000001">
    <property type="protein sequence ID" value="CAD6204729.1"/>
    <property type="molecule type" value="Genomic_DNA"/>
</dbReference>
<evidence type="ECO:0000256" key="2">
    <source>
        <dbReference type="ARBA" id="ARBA00023134"/>
    </source>
</evidence>
<keyword evidence="6" id="KW-1185">Reference proteome</keyword>
<dbReference type="SMART" id="SM00173">
    <property type="entry name" value="RAS"/>
    <property type="match status" value="1"/>
</dbReference>
<evidence type="ECO:0000256" key="4">
    <source>
        <dbReference type="SAM" id="MobiDB-lite"/>
    </source>
</evidence>
<dbReference type="InterPro" id="IPR027417">
    <property type="entry name" value="P-loop_NTPase"/>
</dbReference>
<feature type="compositionally biased region" description="Gly residues" evidence="4">
    <location>
        <begin position="1"/>
        <end position="15"/>
    </location>
</feature>
<name>A0A811MD62_9POAL</name>
<accession>A0A811MD62</accession>
<keyword evidence="1" id="KW-0547">Nucleotide-binding</keyword>
<evidence type="ECO:0000256" key="1">
    <source>
        <dbReference type="ARBA" id="ARBA00022741"/>
    </source>
</evidence>
<dbReference type="Gene3D" id="3.40.50.300">
    <property type="entry name" value="P-loop containing nucleotide triphosphate hydrolases"/>
    <property type="match status" value="1"/>
</dbReference>
<protein>
    <recommendedName>
        <fullName evidence="7">RABL3</fullName>
    </recommendedName>
</protein>
<evidence type="ECO:0008006" key="7">
    <source>
        <dbReference type="Google" id="ProtNLM"/>
    </source>
</evidence>
<dbReference type="FunFam" id="3.40.50.300:FF:000713">
    <property type="entry name" value="Ras-related small GTP-binding family protein"/>
    <property type="match status" value="1"/>
</dbReference>
<dbReference type="GO" id="GO:0005525">
    <property type="term" value="F:GTP binding"/>
    <property type="evidence" value="ECO:0007669"/>
    <property type="project" value="UniProtKB-KW"/>
</dbReference>
<comment type="caution">
    <text evidence="5">The sequence shown here is derived from an EMBL/GenBank/DDBJ whole genome shotgun (WGS) entry which is preliminary data.</text>
</comment>
<dbReference type="Pfam" id="PF00071">
    <property type="entry name" value="Ras"/>
    <property type="match status" value="1"/>
</dbReference>
<feature type="region of interest" description="Disordered" evidence="4">
    <location>
        <begin position="1"/>
        <end position="21"/>
    </location>
</feature>
<evidence type="ECO:0000313" key="5">
    <source>
        <dbReference type="EMBL" id="CAD6204729.1"/>
    </source>
</evidence>
<proteinExistence type="inferred from homology"/>
<dbReference type="SMART" id="SM00175">
    <property type="entry name" value="RAB"/>
    <property type="match status" value="1"/>
</dbReference>
<evidence type="ECO:0000313" key="6">
    <source>
        <dbReference type="Proteomes" id="UP000604825"/>
    </source>
</evidence>
<dbReference type="PANTHER" id="PTHR24073">
    <property type="entry name" value="DRAB5-RELATED"/>
    <property type="match status" value="1"/>
</dbReference>
<organism evidence="5 6">
    <name type="scientific">Miscanthus lutarioriparius</name>
    <dbReference type="NCBI Taxonomy" id="422564"/>
    <lineage>
        <taxon>Eukaryota</taxon>
        <taxon>Viridiplantae</taxon>
        <taxon>Streptophyta</taxon>
        <taxon>Embryophyta</taxon>
        <taxon>Tracheophyta</taxon>
        <taxon>Spermatophyta</taxon>
        <taxon>Magnoliopsida</taxon>
        <taxon>Liliopsida</taxon>
        <taxon>Poales</taxon>
        <taxon>Poaceae</taxon>
        <taxon>PACMAD clade</taxon>
        <taxon>Panicoideae</taxon>
        <taxon>Andropogonodae</taxon>
        <taxon>Andropogoneae</taxon>
        <taxon>Saccharinae</taxon>
        <taxon>Miscanthus</taxon>
    </lineage>
</organism>
<keyword evidence="2" id="KW-0342">GTP-binding</keyword>